<accession>A0A212JG08</accession>
<gene>
    <name evidence="2" type="ORF">KL86DYS1_12157</name>
</gene>
<protein>
    <recommendedName>
        <fullName evidence="1">SH3b domain-containing protein</fullName>
    </recommendedName>
</protein>
<dbReference type="EMBL" id="FLUM01000001">
    <property type="protein sequence ID" value="SBV98379.1"/>
    <property type="molecule type" value="Genomic_DNA"/>
</dbReference>
<dbReference type="Gene3D" id="2.30.30.40">
    <property type="entry name" value="SH3 Domains"/>
    <property type="match status" value="1"/>
</dbReference>
<proteinExistence type="predicted"/>
<organism evidence="2">
    <name type="scientific">uncultured Dysgonomonas sp</name>
    <dbReference type="NCBI Taxonomy" id="206096"/>
    <lineage>
        <taxon>Bacteria</taxon>
        <taxon>Pseudomonadati</taxon>
        <taxon>Bacteroidota</taxon>
        <taxon>Bacteroidia</taxon>
        <taxon>Bacteroidales</taxon>
        <taxon>Dysgonomonadaceae</taxon>
        <taxon>Dysgonomonas</taxon>
        <taxon>environmental samples</taxon>
    </lineage>
</organism>
<dbReference type="Pfam" id="PF08239">
    <property type="entry name" value="SH3_3"/>
    <property type="match status" value="1"/>
</dbReference>
<evidence type="ECO:0000313" key="2">
    <source>
        <dbReference type="EMBL" id="SBV98379.1"/>
    </source>
</evidence>
<dbReference type="AlphaFoldDB" id="A0A212JG08"/>
<dbReference type="InterPro" id="IPR003646">
    <property type="entry name" value="SH3-like_bac-type"/>
</dbReference>
<sequence>MQKLITTYINNTDVKEVNLWSHKTKRDKIVAVCQDDDLVTVLQVDGDYSKVRTSDGKEGWCMSGFLI</sequence>
<reference evidence="2" key="1">
    <citation type="submission" date="2016-04" db="EMBL/GenBank/DDBJ databases">
        <authorList>
            <person name="Evans L.H."/>
            <person name="Alamgir A."/>
            <person name="Owens N."/>
            <person name="Weber N.D."/>
            <person name="Virtaneva K."/>
            <person name="Barbian K."/>
            <person name="Babar A."/>
            <person name="Rosenke K."/>
        </authorList>
    </citation>
    <scope>NUCLEOTIDE SEQUENCE</scope>
    <source>
        <strain evidence="2">86-1</strain>
    </source>
</reference>
<evidence type="ECO:0000259" key="1">
    <source>
        <dbReference type="Pfam" id="PF08239"/>
    </source>
</evidence>
<feature type="domain" description="SH3b" evidence="1">
    <location>
        <begin position="17"/>
        <end position="66"/>
    </location>
</feature>
<name>A0A212JG08_9BACT</name>
<dbReference type="RefSeq" id="WP_296940767.1">
    <property type="nucleotide sequence ID" value="NZ_LT599032.1"/>
</dbReference>